<sequence>MGPPRILTMETSSLCLFDVDSTNVQDPWCGDGGADGLDSFGTASSVLVRSRRVGDYNSLLRRVGEISGTRTDLYHRFLNPFCTSSNAL</sequence>
<reference evidence="1 2" key="1">
    <citation type="journal article" date="2012" name="Genome Biol.">
        <title>Genome and low-iron response of an oceanic diatom adapted to chronic iron limitation.</title>
        <authorList>
            <person name="Lommer M."/>
            <person name="Specht M."/>
            <person name="Roy A.S."/>
            <person name="Kraemer L."/>
            <person name="Andreson R."/>
            <person name="Gutowska M.A."/>
            <person name="Wolf J."/>
            <person name="Bergner S.V."/>
            <person name="Schilhabel M.B."/>
            <person name="Klostermeier U.C."/>
            <person name="Beiko R.G."/>
            <person name="Rosenstiel P."/>
            <person name="Hippler M."/>
            <person name="Laroche J."/>
        </authorList>
    </citation>
    <scope>NUCLEOTIDE SEQUENCE [LARGE SCALE GENOMIC DNA]</scope>
    <source>
        <strain evidence="1 2">CCMP1005</strain>
    </source>
</reference>
<proteinExistence type="predicted"/>
<organism evidence="1 2">
    <name type="scientific">Thalassiosira oceanica</name>
    <name type="common">Marine diatom</name>
    <dbReference type="NCBI Taxonomy" id="159749"/>
    <lineage>
        <taxon>Eukaryota</taxon>
        <taxon>Sar</taxon>
        <taxon>Stramenopiles</taxon>
        <taxon>Ochrophyta</taxon>
        <taxon>Bacillariophyta</taxon>
        <taxon>Coscinodiscophyceae</taxon>
        <taxon>Thalassiosirophycidae</taxon>
        <taxon>Thalassiosirales</taxon>
        <taxon>Thalassiosiraceae</taxon>
        <taxon>Thalassiosira</taxon>
    </lineage>
</organism>
<dbReference type="Proteomes" id="UP000266841">
    <property type="component" value="Unassembled WGS sequence"/>
</dbReference>
<evidence type="ECO:0000313" key="2">
    <source>
        <dbReference type="Proteomes" id="UP000266841"/>
    </source>
</evidence>
<name>K0SYD0_THAOC</name>
<evidence type="ECO:0000313" key="1">
    <source>
        <dbReference type="EMBL" id="EJK71443.1"/>
    </source>
</evidence>
<gene>
    <name evidence="1" type="ORF">THAOC_07115</name>
</gene>
<dbReference type="AlphaFoldDB" id="K0SYD0"/>
<comment type="caution">
    <text evidence="1">The sequence shown here is derived from an EMBL/GenBank/DDBJ whole genome shotgun (WGS) entry which is preliminary data.</text>
</comment>
<protein>
    <submittedName>
        <fullName evidence="1">Uncharacterized protein</fullName>
    </submittedName>
</protein>
<dbReference type="EMBL" id="AGNL01007217">
    <property type="protein sequence ID" value="EJK71443.1"/>
    <property type="molecule type" value="Genomic_DNA"/>
</dbReference>
<keyword evidence="2" id="KW-1185">Reference proteome</keyword>
<accession>K0SYD0</accession>